<proteinExistence type="predicted"/>
<dbReference type="Pfam" id="PF03783">
    <property type="entry name" value="CsgG"/>
    <property type="match status" value="1"/>
</dbReference>
<sequence>MKTKSLSRTMRAISLLAGFVLTLPLAGCLTQMSKGEGGIMSAGSKAEQAQPPARCPQNYGTARVKPRSDQTGASMQMIFTVRGGSASFDQQSALDSLVESFATESGCFTVLARGAALDAIREEQDIQAQNSRTKKRLSEGTVKAAQYVILVDILMNSQTGGGMGGLGAFLPGIAGVVAGGLSVNNAEASVRINIADVNTGEIVIDVTGDSKSTDIGFGGLGFGGGVAAAGGAWGSTPAAKRTAAAYDVAWRKAVALMPSKLVASR</sequence>
<dbReference type="GO" id="GO:0030288">
    <property type="term" value="C:outer membrane-bounded periplasmic space"/>
    <property type="evidence" value="ECO:0007669"/>
    <property type="project" value="InterPro"/>
</dbReference>
<name>A0A1G2SIK2_9BACT</name>
<dbReference type="Gene3D" id="3.40.50.10610">
    <property type="entry name" value="ABC-type transport auxiliary lipoprotein component"/>
    <property type="match status" value="1"/>
</dbReference>
<evidence type="ECO:0000313" key="2">
    <source>
        <dbReference type="EMBL" id="OHA84562.1"/>
    </source>
</evidence>
<organism evidence="2 3">
    <name type="scientific">Candidatus Yonathbacteria bacterium RIFOXYD1_FULL_52_36</name>
    <dbReference type="NCBI Taxonomy" id="1802730"/>
    <lineage>
        <taxon>Bacteria</taxon>
        <taxon>Candidatus Yonathiibacteriota</taxon>
    </lineage>
</organism>
<dbReference type="Proteomes" id="UP000178168">
    <property type="component" value="Unassembled WGS sequence"/>
</dbReference>
<feature type="region of interest" description="Disordered" evidence="1">
    <location>
        <begin position="40"/>
        <end position="67"/>
    </location>
</feature>
<reference evidence="2 3" key="1">
    <citation type="journal article" date="2016" name="Nat. Commun.">
        <title>Thousands of microbial genomes shed light on interconnected biogeochemical processes in an aquifer system.</title>
        <authorList>
            <person name="Anantharaman K."/>
            <person name="Brown C.T."/>
            <person name="Hug L.A."/>
            <person name="Sharon I."/>
            <person name="Castelle C.J."/>
            <person name="Probst A.J."/>
            <person name="Thomas B.C."/>
            <person name="Singh A."/>
            <person name="Wilkins M.J."/>
            <person name="Karaoz U."/>
            <person name="Brodie E.L."/>
            <person name="Williams K.H."/>
            <person name="Hubbard S.S."/>
            <person name="Banfield J.F."/>
        </authorList>
    </citation>
    <scope>NUCLEOTIDE SEQUENCE [LARGE SCALE GENOMIC DNA]</scope>
</reference>
<dbReference type="STRING" id="1802730.A2591_03260"/>
<gene>
    <name evidence="2" type="ORF">A2591_03260</name>
</gene>
<dbReference type="EMBL" id="MHUZ01000038">
    <property type="protein sequence ID" value="OHA84562.1"/>
    <property type="molecule type" value="Genomic_DNA"/>
</dbReference>
<dbReference type="AlphaFoldDB" id="A0A1G2SIK2"/>
<evidence type="ECO:0000313" key="3">
    <source>
        <dbReference type="Proteomes" id="UP000178168"/>
    </source>
</evidence>
<protein>
    <recommendedName>
        <fullName evidence="4">Curli production assembly/transport component CsgG</fullName>
    </recommendedName>
</protein>
<evidence type="ECO:0008006" key="4">
    <source>
        <dbReference type="Google" id="ProtNLM"/>
    </source>
</evidence>
<accession>A0A1G2SIK2</accession>
<comment type="caution">
    <text evidence="2">The sequence shown here is derived from an EMBL/GenBank/DDBJ whole genome shotgun (WGS) entry which is preliminary data.</text>
</comment>
<dbReference type="InterPro" id="IPR005534">
    <property type="entry name" value="Curli_assmbl/transp-comp_CsgG"/>
</dbReference>
<evidence type="ECO:0000256" key="1">
    <source>
        <dbReference type="SAM" id="MobiDB-lite"/>
    </source>
</evidence>